<dbReference type="Proteomes" id="UP000554837">
    <property type="component" value="Unassembled WGS sequence"/>
</dbReference>
<evidence type="ECO:0000313" key="3">
    <source>
        <dbReference type="EMBL" id="MBB5203626.1"/>
    </source>
</evidence>
<reference evidence="3 4" key="1">
    <citation type="submission" date="2020-08" db="EMBL/GenBank/DDBJ databases">
        <title>Genomic Encyclopedia of Type Strains, Phase IV (KMG-IV): sequencing the most valuable type-strain genomes for metagenomic binning, comparative biology and taxonomic classification.</title>
        <authorList>
            <person name="Goeker M."/>
        </authorList>
    </citation>
    <scope>NUCLEOTIDE SEQUENCE [LARGE SCALE GENOMIC DNA]</scope>
    <source>
        <strain evidence="3 4">DSM 23958</strain>
    </source>
</reference>
<accession>A0A840S3J9</accession>
<proteinExistence type="predicted"/>
<evidence type="ECO:0000256" key="1">
    <source>
        <dbReference type="SAM" id="MobiDB-lite"/>
    </source>
</evidence>
<organism evidence="3 4">
    <name type="scientific">Inhella inkyongensis</name>
    <dbReference type="NCBI Taxonomy" id="392593"/>
    <lineage>
        <taxon>Bacteria</taxon>
        <taxon>Pseudomonadati</taxon>
        <taxon>Pseudomonadota</taxon>
        <taxon>Betaproteobacteria</taxon>
        <taxon>Burkholderiales</taxon>
        <taxon>Sphaerotilaceae</taxon>
        <taxon>Inhella</taxon>
    </lineage>
</organism>
<dbReference type="EMBL" id="JACHHO010000001">
    <property type="protein sequence ID" value="MBB5203626.1"/>
    <property type="molecule type" value="Genomic_DNA"/>
</dbReference>
<name>A0A840S3J9_9BURK</name>
<comment type="caution">
    <text evidence="3">The sequence shown here is derived from an EMBL/GenBank/DDBJ whole genome shotgun (WGS) entry which is preliminary data.</text>
</comment>
<feature type="signal peptide" evidence="2">
    <location>
        <begin position="1"/>
        <end position="26"/>
    </location>
</feature>
<gene>
    <name evidence="3" type="ORF">HNQ51_000919</name>
</gene>
<feature type="compositionally biased region" description="Low complexity" evidence="1">
    <location>
        <begin position="343"/>
        <end position="355"/>
    </location>
</feature>
<feature type="compositionally biased region" description="Low complexity" evidence="1">
    <location>
        <begin position="364"/>
        <end position="373"/>
    </location>
</feature>
<dbReference type="AlphaFoldDB" id="A0A840S3J9"/>
<feature type="region of interest" description="Disordered" evidence="1">
    <location>
        <begin position="341"/>
        <end position="373"/>
    </location>
</feature>
<protein>
    <submittedName>
        <fullName evidence="3">Uncharacterized protein</fullName>
    </submittedName>
</protein>
<evidence type="ECO:0000313" key="4">
    <source>
        <dbReference type="Proteomes" id="UP000554837"/>
    </source>
</evidence>
<evidence type="ECO:0000256" key="2">
    <source>
        <dbReference type="SAM" id="SignalP"/>
    </source>
</evidence>
<keyword evidence="4" id="KW-1185">Reference proteome</keyword>
<sequence length="373" mass="38508">MRIAFKPVAHAASLVAMLLAATSTQAAVDYVDLRVNGIHVNDGRVVVEPVGNRYAKLATPEVAYNVEMKAGCKGLGKTLETTFVAFGNANMHGSVVEANPGMVTVPVSARGNKEISYTPAVLKVPSAQLGGALNPVQICNAWLDQRLAQGASLMQIWTQEHSVNRPVTLSAVASCAGNTGKPDYATDTLAHQLTVVCKPGAVGGGVGGIQAQPAQPPQAPGQIAKPMEVTALELRALPAQVTAACPAKLRFQAAVTADAAGSVQYQVRFPANANTPPQSFGGQLVFDAAGQRMTPPIEFNANSGYPVGVAVLELVSAGGKKAQADFKLQCVQAQGSGQIQMAPMPGQTPGQTPGRLQPPPMPGMPASAPARKL</sequence>
<feature type="chain" id="PRO_5032386361" evidence="2">
    <location>
        <begin position="27"/>
        <end position="373"/>
    </location>
</feature>
<keyword evidence="2" id="KW-0732">Signal</keyword>
<dbReference type="RefSeq" id="WP_138857333.1">
    <property type="nucleotide sequence ID" value="NZ_CP040709.1"/>
</dbReference>